<dbReference type="Ensembl" id="ENSNFUT00015039541.1">
    <property type="protein sequence ID" value="ENSNFUP00015037868.1"/>
    <property type="gene ID" value="ENSNFUG00015018296.1"/>
</dbReference>
<dbReference type="InterPro" id="IPR016197">
    <property type="entry name" value="Chromo-like_dom_sf"/>
</dbReference>
<dbReference type="GO" id="GO:0003676">
    <property type="term" value="F:nucleic acid binding"/>
    <property type="evidence" value="ECO:0007669"/>
    <property type="project" value="InterPro"/>
</dbReference>
<dbReference type="InterPro" id="IPR012337">
    <property type="entry name" value="RNaseH-like_sf"/>
</dbReference>
<sequence length="357" mass="41395">MEEVMKRVYFSPKHQGSYGGVERFRTGLQQEIGEKVSSDKACDCLSEQDAYTLHKLARVHFPRNKVFVSGSLKQFKADLCDMQALSKSNNGFNYLLTIIDVFSKKAYVRVLKNKSGKDVTEAFDSVLKDSGIPKKLQTNAGKEFFNKKFEALTKKHGIVHFATASSVKASVVERFNRTLKGRMWRYFTARNTHRYIDVIRDLVRSYNHSYHSSIKMALAEVNMENQRQVFCNLYRATSLKPAKKMKFKRGDVRISKLRGIFDKKCEQSFTHELFTVDECLHRSTLVYKLKDFDGEKTEGSFYEAKLQKINISTERSFHAEKVLKHRTFEGERQVFVKLLGWPQKFSSWIKASDLHDV</sequence>
<dbReference type="PANTHER" id="PTHR46585">
    <property type="entry name" value="INTEGRASE CORE DOMAIN CONTAINING PROTEIN"/>
    <property type="match status" value="1"/>
</dbReference>
<reference evidence="2" key="2">
    <citation type="submission" date="2025-08" db="UniProtKB">
        <authorList>
            <consortium name="Ensembl"/>
        </authorList>
    </citation>
    <scope>IDENTIFICATION</scope>
</reference>
<dbReference type="Gene3D" id="2.40.50.40">
    <property type="match status" value="1"/>
</dbReference>
<dbReference type="PROSITE" id="PS50994">
    <property type="entry name" value="INTEGRASE"/>
    <property type="match status" value="1"/>
</dbReference>
<reference evidence="2" key="1">
    <citation type="submission" date="2014-08" db="EMBL/GenBank/DDBJ databases">
        <authorList>
            <person name="Senf B."/>
            <person name="Petzold A."/>
            <person name="Downie B.R."/>
            <person name="Koch P."/>
            <person name="Platzer M."/>
        </authorList>
    </citation>
    <scope>NUCLEOTIDE SEQUENCE [LARGE SCALE GENOMIC DNA]</scope>
    <source>
        <strain evidence="2">GRZ</strain>
    </source>
</reference>
<dbReference type="Proteomes" id="UP000694548">
    <property type="component" value="Chromosome sgr02"/>
</dbReference>
<dbReference type="Pfam" id="PF00665">
    <property type="entry name" value="rve"/>
    <property type="match status" value="1"/>
</dbReference>
<dbReference type="SUPFAM" id="SSF54160">
    <property type="entry name" value="Chromo domain-like"/>
    <property type="match status" value="1"/>
</dbReference>
<dbReference type="CDD" id="cd00024">
    <property type="entry name" value="CD_CSD"/>
    <property type="match status" value="1"/>
</dbReference>
<feature type="domain" description="Integrase catalytic" evidence="1">
    <location>
        <begin position="58"/>
        <end position="226"/>
    </location>
</feature>
<organism evidence="2 3">
    <name type="scientific">Nothobranchius furzeri</name>
    <name type="common">Turquoise killifish</name>
    <dbReference type="NCBI Taxonomy" id="105023"/>
    <lineage>
        <taxon>Eukaryota</taxon>
        <taxon>Metazoa</taxon>
        <taxon>Chordata</taxon>
        <taxon>Craniata</taxon>
        <taxon>Vertebrata</taxon>
        <taxon>Euteleostomi</taxon>
        <taxon>Actinopterygii</taxon>
        <taxon>Neopterygii</taxon>
        <taxon>Teleostei</taxon>
        <taxon>Neoteleostei</taxon>
        <taxon>Acanthomorphata</taxon>
        <taxon>Ovalentaria</taxon>
        <taxon>Atherinomorphae</taxon>
        <taxon>Cyprinodontiformes</taxon>
        <taxon>Nothobranchiidae</taxon>
        <taxon>Nothobranchius</taxon>
    </lineage>
</organism>
<dbReference type="InterPro" id="IPR001584">
    <property type="entry name" value="Integrase_cat-core"/>
</dbReference>
<evidence type="ECO:0000259" key="1">
    <source>
        <dbReference type="PROSITE" id="PS50994"/>
    </source>
</evidence>
<evidence type="ECO:0000313" key="2">
    <source>
        <dbReference type="Ensembl" id="ENSNFUP00015037868.1"/>
    </source>
</evidence>
<dbReference type="GeneTree" id="ENSGT00940000174211"/>
<dbReference type="PANTHER" id="PTHR46585:SF1">
    <property type="entry name" value="CHROMO DOMAIN-CONTAINING PROTEIN"/>
    <property type="match status" value="1"/>
</dbReference>
<evidence type="ECO:0000313" key="3">
    <source>
        <dbReference type="Proteomes" id="UP000694548"/>
    </source>
</evidence>
<dbReference type="GO" id="GO:0015074">
    <property type="term" value="P:DNA integration"/>
    <property type="evidence" value="ECO:0007669"/>
    <property type="project" value="InterPro"/>
</dbReference>
<dbReference type="AlphaFoldDB" id="A0A8C6P3T2"/>
<dbReference type="SUPFAM" id="SSF53098">
    <property type="entry name" value="Ribonuclease H-like"/>
    <property type="match status" value="1"/>
</dbReference>
<dbReference type="Gene3D" id="3.30.420.10">
    <property type="entry name" value="Ribonuclease H-like superfamily/Ribonuclease H"/>
    <property type="match status" value="1"/>
</dbReference>
<name>A0A8C6P3T2_NOTFU</name>
<dbReference type="InterPro" id="IPR036397">
    <property type="entry name" value="RNaseH_sf"/>
</dbReference>
<reference evidence="2" key="3">
    <citation type="submission" date="2025-09" db="UniProtKB">
        <authorList>
            <consortium name="Ensembl"/>
        </authorList>
    </citation>
    <scope>IDENTIFICATION</scope>
</reference>
<accession>A0A8C6P3T2</accession>
<proteinExistence type="predicted"/>
<protein>
    <recommendedName>
        <fullName evidence="1">Integrase catalytic domain-containing protein</fullName>
    </recommendedName>
</protein>
<keyword evidence="3" id="KW-1185">Reference proteome</keyword>